<organism evidence="1 2">
    <name type="scientific">Taenia crassiceps</name>
    <dbReference type="NCBI Taxonomy" id="6207"/>
    <lineage>
        <taxon>Eukaryota</taxon>
        <taxon>Metazoa</taxon>
        <taxon>Spiralia</taxon>
        <taxon>Lophotrochozoa</taxon>
        <taxon>Platyhelminthes</taxon>
        <taxon>Cestoda</taxon>
        <taxon>Eucestoda</taxon>
        <taxon>Cyclophyllidea</taxon>
        <taxon>Taeniidae</taxon>
        <taxon>Taenia</taxon>
    </lineage>
</organism>
<reference evidence="1 2" key="1">
    <citation type="journal article" date="2022" name="Front. Cell. Infect. Microbiol.">
        <title>The Genomes of Two Strains of Taenia crassiceps the Animal Model for the Study of Human Cysticercosis.</title>
        <authorList>
            <person name="Bobes R.J."/>
            <person name="Estrada K."/>
            <person name="Rios-Valencia D.G."/>
            <person name="Calderon-Gallegos A."/>
            <person name="de la Torre P."/>
            <person name="Carrero J.C."/>
            <person name="Sanchez-Flores A."/>
            <person name="Laclette J.P."/>
        </authorList>
    </citation>
    <scope>NUCLEOTIDE SEQUENCE [LARGE SCALE GENOMIC DNA]</scope>
    <source>
        <strain evidence="1">WFUcys</strain>
    </source>
</reference>
<comment type="caution">
    <text evidence="1">The sequence shown here is derived from an EMBL/GenBank/DDBJ whole genome shotgun (WGS) entry which is preliminary data.</text>
</comment>
<accession>A0ABR4Q9N6</accession>
<sequence>MRQREIVMTALQLNYNGIEDSSYAVTDTRWVGSTVSGSRHFALPPENGPCPMGMIDRSFRQSLSLDTSPLSEPCASPTISLAEPYTDVHHDHLPPDDVISSSSSCNSL</sequence>
<proteinExistence type="predicted"/>
<gene>
    <name evidence="1" type="ORF">TcWFU_007618</name>
</gene>
<protein>
    <submittedName>
        <fullName evidence="1">Uncharacterized protein</fullName>
    </submittedName>
</protein>
<name>A0ABR4Q9N6_9CEST</name>
<evidence type="ECO:0000313" key="2">
    <source>
        <dbReference type="Proteomes" id="UP001651158"/>
    </source>
</evidence>
<evidence type="ECO:0000313" key="1">
    <source>
        <dbReference type="EMBL" id="KAL5106339.1"/>
    </source>
</evidence>
<dbReference type="EMBL" id="JAKROA010000006">
    <property type="protein sequence ID" value="KAL5106339.1"/>
    <property type="molecule type" value="Genomic_DNA"/>
</dbReference>
<dbReference type="Proteomes" id="UP001651158">
    <property type="component" value="Unassembled WGS sequence"/>
</dbReference>
<keyword evidence="2" id="KW-1185">Reference proteome</keyword>